<dbReference type="Proteomes" id="UP001062027">
    <property type="component" value="Unassembled WGS sequence"/>
</dbReference>
<evidence type="ECO:0000313" key="2">
    <source>
        <dbReference type="EMBL" id="MCU6677668.1"/>
    </source>
</evidence>
<keyword evidence="3" id="KW-1185">Reference proteome</keyword>
<gene>
    <name evidence="2" type="ORF">M8318_08285</name>
</gene>
<comment type="caution">
    <text evidence="2">The sequence shown here is derived from an EMBL/GenBank/DDBJ whole genome shotgun (WGS) entry which is preliminary data.</text>
</comment>
<dbReference type="InterPro" id="IPR014944">
    <property type="entry name" value="Toxin_SymE-like"/>
</dbReference>
<dbReference type="Gene3D" id="2.10.260.10">
    <property type="match status" value="1"/>
</dbReference>
<dbReference type="EMBL" id="JAMHKS010000070">
    <property type="protein sequence ID" value="MCU6677668.1"/>
    <property type="molecule type" value="Genomic_DNA"/>
</dbReference>
<organism evidence="2 3">
    <name type="scientific">Leclercia tamurae</name>
    <dbReference type="NCBI Taxonomy" id="2926467"/>
    <lineage>
        <taxon>Bacteria</taxon>
        <taxon>Pseudomonadati</taxon>
        <taxon>Pseudomonadota</taxon>
        <taxon>Gammaproteobacteria</taxon>
        <taxon>Enterobacterales</taxon>
        <taxon>Enterobacteriaceae</taxon>
        <taxon>Leclercia</taxon>
    </lineage>
</organism>
<sequence>MAKHDSTSERTISKAQRRLKISYVSIRHFDPRTCMTTYYSRSPSLRLNGNWLGEAGFSTDTPVTVSVEQGRLVIEPVKG</sequence>
<proteinExistence type="predicted"/>
<evidence type="ECO:0000313" key="3">
    <source>
        <dbReference type="Proteomes" id="UP001062027"/>
    </source>
</evidence>
<reference evidence="2" key="1">
    <citation type="submission" date="2022-05" db="EMBL/GenBank/DDBJ databases">
        <title>Description of a novel species of Leclercia; Leclercia tamurae and the Proposal for a Novel Genus Silvania gen. nov. Containing Two Novel Species Silvania hatchlandensis sp. nov. and Silvania confinis sp. nov. Isolated from the Rhizosphere of Oak.</title>
        <authorList>
            <person name="Maddock D.W."/>
            <person name="Brady C.L."/>
            <person name="Denman S."/>
            <person name="Arnold D."/>
        </authorList>
    </citation>
    <scope>NUCLEOTIDE SEQUENCE</scope>
    <source>
        <strain evidence="2">H6S3</strain>
    </source>
</reference>
<evidence type="ECO:0000259" key="1">
    <source>
        <dbReference type="Pfam" id="PF08845"/>
    </source>
</evidence>
<dbReference type="Pfam" id="PF08845">
    <property type="entry name" value="SymE_toxin"/>
    <property type="match status" value="1"/>
</dbReference>
<protein>
    <submittedName>
        <fullName evidence="2">Type I toxin-antitoxin system SymE family toxin</fullName>
    </submittedName>
</protein>
<name>A0ABT2R9X1_9ENTR</name>
<feature type="domain" description="Toxin SymE-like" evidence="1">
    <location>
        <begin position="16"/>
        <end position="76"/>
    </location>
</feature>
<dbReference type="RefSeq" id="WP_106995880.1">
    <property type="nucleotide sequence ID" value="NZ_JAMHKS010000070.1"/>
</dbReference>
<accession>A0ABT2R9X1</accession>